<keyword evidence="1" id="KW-0732">Signal</keyword>
<comment type="caution">
    <text evidence="3">The sequence shown here is derived from an EMBL/GenBank/DDBJ whole genome shotgun (WGS) entry which is preliminary data.</text>
</comment>
<proteinExistence type="predicted"/>
<evidence type="ECO:0000313" key="4">
    <source>
        <dbReference type="Proteomes" id="UP000625551"/>
    </source>
</evidence>
<dbReference type="InterPro" id="IPR005151">
    <property type="entry name" value="Tail-specific_protease"/>
</dbReference>
<keyword evidence="4" id="KW-1185">Reference proteome</keyword>
<feature type="signal peptide" evidence="1">
    <location>
        <begin position="1"/>
        <end position="19"/>
    </location>
</feature>
<dbReference type="EMBL" id="JACXAJ010000002">
    <property type="protein sequence ID" value="MBD1396864.1"/>
    <property type="molecule type" value="Genomic_DNA"/>
</dbReference>
<dbReference type="SMART" id="SM00245">
    <property type="entry name" value="TSPc"/>
    <property type="match status" value="1"/>
</dbReference>
<organism evidence="3 4">
    <name type="scientific">Pontibacter aquaedesilientis</name>
    <dbReference type="NCBI Taxonomy" id="2766980"/>
    <lineage>
        <taxon>Bacteria</taxon>
        <taxon>Pseudomonadati</taxon>
        <taxon>Bacteroidota</taxon>
        <taxon>Cytophagia</taxon>
        <taxon>Cytophagales</taxon>
        <taxon>Hymenobacteraceae</taxon>
        <taxon>Pontibacter</taxon>
    </lineage>
</organism>
<evidence type="ECO:0000259" key="2">
    <source>
        <dbReference type="SMART" id="SM00245"/>
    </source>
</evidence>
<gene>
    <name evidence="3" type="ORF">H9Q13_06785</name>
</gene>
<dbReference type="RefSeq" id="WP_191183004.1">
    <property type="nucleotide sequence ID" value="NZ_JACXAJ010000002.1"/>
</dbReference>
<dbReference type="Proteomes" id="UP000625551">
    <property type="component" value="Unassembled WGS sequence"/>
</dbReference>
<evidence type="ECO:0000256" key="1">
    <source>
        <dbReference type="SAM" id="SignalP"/>
    </source>
</evidence>
<name>A0ABR7XF07_9BACT</name>
<sequence length="333" mass="37453">MKTPLLLLFTLISTSFFQAYSQADSPKTYVTEALDIMKARSVNKSKVDWESLYASALTKTDTASNIRSTYPIIADALEQLKDHHSGFYLPEMIEAYKQGYRALGMKFPTPDFRMLDNKYAYIQIPPFAVINLDEQWEYAASIQAAIRQLDRQKPKGWIIDLRQNDGGMSIPMSAGIGPFVESEKCVGWRDADGNDTYWIYKKGQVFQNDQLVFNMNATPYKIKSNRKPVAVLIANETASSGEIVATTFVGRRNTVLIGTNTNGLTSSNSEHELSDGAYLVLTEGNYIDRNSKVYDKPGEGIAPDIRLENLPKDKSEKDKVYMEKAKAYIEKGK</sequence>
<dbReference type="PANTHER" id="PTHR32060:SF30">
    <property type="entry name" value="CARBOXY-TERMINAL PROCESSING PROTEASE CTPA"/>
    <property type="match status" value="1"/>
</dbReference>
<dbReference type="PANTHER" id="PTHR32060">
    <property type="entry name" value="TAIL-SPECIFIC PROTEASE"/>
    <property type="match status" value="1"/>
</dbReference>
<accession>A0ABR7XF07</accession>
<feature type="chain" id="PRO_5047327325" evidence="1">
    <location>
        <begin position="20"/>
        <end position="333"/>
    </location>
</feature>
<dbReference type="CDD" id="cd06567">
    <property type="entry name" value="Peptidase_S41"/>
    <property type="match status" value="1"/>
</dbReference>
<dbReference type="SUPFAM" id="SSF52096">
    <property type="entry name" value="ClpP/crotonase"/>
    <property type="match status" value="1"/>
</dbReference>
<protein>
    <submittedName>
        <fullName evidence="3">S41 family peptidase</fullName>
    </submittedName>
</protein>
<dbReference type="Gene3D" id="3.90.226.10">
    <property type="entry name" value="2-enoyl-CoA Hydratase, Chain A, domain 1"/>
    <property type="match status" value="1"/>
</dbReference>
<feature type="domain" description="Tail specific protease" evidence="2">
    <location>
        <begin position="89"/>
        <end position="308"/>
    </location>
</feature>
<dbReference type="InterPro" id="IPR029045">
    <property type="entry name" value="ClpP/crotonase-like_dom_sf"/>
</dbReference>
<dbReference type="Pfam" id="PF03572">
    <property type="entry name" value="Peptidase_S41"/>
    <property type="match status" value="1"/>
</dbReference>
<reference evidence="3 4" key="1">
    <citation type="submission" date="2020-09" db="EMBL/GenBank/DDBJ databases">
        <title>Genome sequencing and assembly of Pontibacter sp.</title>
        <authorList>
            <person name="Chhetri G."/>
        </authorList>
    </citation>
    <scope>NUCLEOTIDE SEQUENCE [LARGE SCALE GENOMIC DNA]</scope>
    <source>
        <strain evidence="3 4">JH31</strain>
    </source>
</reference>
<dbReference type="Gene3D" id="3.30.750.44">
    <property type="match status" value="1"/>
</dbReference>
<evidence type="ECO:0000313" key="3">
    <source>
        <dbReference type="EMBL" id="MBD1396864.1"/>
    </source>
</evidence>